<dbReference type="RefSeq" id="WP_124327314.1">
    <property type="nucleotide sequence ID" value="NZ_BEXT01000001.1"/>
</dbReference>
<organism evidence="12 13">
    <name type="scientific">Desulfonema ishimotonii</name>
    <dbReference type="NCBI Taxonomy" id="45657"/>
    <lineage>
        <taxon>Bacteria</taxon>
        <taxon>Pseudomonadati</taxon>
        <taxon>Thermodesulfobacteriota</taxon>
        <taxon>Desulfobacteria</taxon>
        <taxon>Desulfobacterales</taxon>
        <taxon>Desulfococcaceae</taxon>
        <taxon>Desulfonema</taxon>
    </lineage>
</organism>
<comment type="caution">
    <text evidence="12">The sequence shown here is derived from an EMBL/GenBank/DDBJ whole genome shotgun (WGS) entry which is preliminary data.</text>
</comment>
<feature type="binding site" evidence="8">
    <location>
        <begin position="402"/>
        <end position="409"/>
    </location>
    <ligand>
        <name>ATP</name>
        <dbReference type="ChEBI" id="CHEBI:30616"/>
    </ligand>
</feature>
<dbReference type="GO" id="GO:0005737">
    <property type="term" value="C:cytoplasm"/>
    <property type="evidence" value="ECO:0007669"/>
    <property type="project" value="TreeGrafter"/>
</dbReference>
<evidence type="ECO:0000259" key="9">
    <source>
        <dbReference type="Pfam" id="PF01583"/>
    </source>
</evidence>
<dbReference type="Pfam" id="PF01583">
    <property type="entry name" value="APS_kinase"/>
    <property type="match status" value="1"/>
</dbReference>
<evidence type="ECO:0000256" key="7">
    <source>
        <dbReference type="ARBA" id="ARBA00049370"/>
    </source>
</evidence>
<gene>
    <name evidence="8" type="primary">cysC</name>
    <name evidence="12" type="ORF">DENIS_0776</name>
</gene>
<feature type="domain" description="APS kinase" evidence="9">
    <location>
        <begin position="394"/>
        <end position="546"/>
    </location>
</feature>
<dbReference type="InterPro" id="IPR050512">
    <property type="entry name" value="Sulf_AdTrans/APS_kinase"/>
</dbReference>
<dbReference type="InterPro" id="IPR025980">
    <property type="entry name" value="ATP-Sase_PUA-like_dom"/>
</dbReference>
<dbReference type="GO" id="GO:0010134">
    <property type="term" value="P:sulfate assimilation via adenylyl sulfate reduction"/>
    <property type="evidence" value="ECO:0007669"/>
    <property type="project" value="TreeGrafter"/>
</dbReference>
<dbReference type="HAMAP" id="MF_00065">
    <property type="entry name" value="Adenylyl_sulf_kinase"/>
    <property type="match status" value="1"/>
</dbReference>
<dbReference type="Proteomes" id="UP000288096">
    <property type="component" value="Unassembled WGS sequence"/>
</dbReference>
<keyword evidence="8" id="KW-0418">Kinase</keyword>
<dbReference type="EC" id="2.7.1.25" evidence="8"/>
<comment type="similarity">
    <text evidence="8">Belongs to the APS kinase family.</text>
</comment>
<keyword evidence="6 8" id="KW-0067">ATP-binding</keyword>
<name>A0A401FS95_9BACT</name>
<dbReference type="OrthoDB" id="9804504at2"/>
<comment type="caution">
    <text evidence="8">Lacks conserved residue(s) required for the propagation of feature annotation.</text>
</comment>
<dbReference type="GO" id="GO:0070814">
    <property type="term" value="P:hydrogen sulfide biosynthetic process"/>
    <property type="evidence" value="ECO:0007669"/>
    <property type="project" value="UniProtKB-UniRule"/>
</dbReference>
<dbReference type="NCBIfam" id="TIGR00455">
    <property type="entry name" value="apsK"/>
    <property type="match status" value="1"/>
</dbReference>
<dbReference type="InterPro" id="IPR015947">
    <property type="entry name" value="PUA-like_sf"/>
</dbReference>
<keyword evidence="8" id="KW-0597">Phosphoprotein</keyword>
<feature type="domain" description="ATP-sulfurylase PUA-like" evidence="11">
    <location>
        <begin position="6"/>
        <end position="164"/>
    </location>
</feature>
<dbReference type="PANTHER" id="PTHR42700:SF1">
    <property type="entry name" value="SULFATE ADENYLYLTRANSFERASE"/>
    <property type="match status" value="1"/>
</dbReference>
<dbReference type="UniPathway" id="UPA00140">
    <property type="reaction ID" value="UER00205"/>
</dbReference>
<dbReference type="Pfam" id="PF14306">
    <property type="entry name" value="PUA_2"/>
    <property type="match status" value="1"/>
</dbReference>
<sequence length="569" mass="64306">MTNAQITPHGDELTDLLADRDRAELLKEIAGSLPDIPLNDRQMCDLELLATGAFSPLRGFMVQSDYESVLDRMRLQDGTLWPLPVCMDIPELSAKNLEAGQSVALRDPEGFLLAVMHIEDMWPVERRKEARQVFGTEDAAHPGVDYLLKQVGDYYIGGPLEVVHLPLHYDYQQLRMSPAEIRGIYRKLGWERVVGFHTRTPIHRPLFELTRRAMREAGANLLILPTAGITHPGDFDHYTRIRCYREVVRRYPPDTHILNLLPLANRLAGPREALLHMIIGKNYGCTHFIIGHNHASPDMDGAAQFYRADEAQEVAEAFGGEIGVEVMAFKEMLYLPFEDEYRFADQVPEGTQTISFSGLDIWNRIRSGRRIPEWATFPEVVRTLRRSWPPPRKQGLTVFFTGLSGAGKSTLAKILYSRFLELGDRPVTLLDGDIVRQNLSRELSFSREHRDINVLRIGFVASEITKNRGIAICAPIAPYEATRAEVRSRIEAYGGFVEVHVATPLEECEKRDRKGMYAKARAGLIKGFTGIDDPYEVPQSPELRIDTTDLTPTEAVKNVLLFLGEKGYI</sequence>
<dbReference type="Gene3D" id="3.40.50.620">
    <property type="entry name" value="HUPs"/>
    <property type="match status" value="1"/>
</dbReference>
<evidence type="ECO:0000256" key="8">
    <source>
        <dbReference type="HAMAP-Rule" id="MF_00065"/>
    </source>
</evidence>
<dbReference type="InterPro" id="IPR024951">
    <property type="entry name" value="Sulfurylase_cat_dom"/>
</dbReference>
<dbReference type="NCBIfam" id="NF003013">
    <property type="entry name" value="PRK03846.1"/>
    <property type="match status" value="1"/>
</dbReference>
<feature type="domain" description="Sulphate adenylyltransferase catalytic" evidence="10">
    <location>
        <begin position="173"/>
        <end position="386"/>
    </location>
</feature>
<dbReference type="PANTHER" id="PTHR42700">
    <property type="entry name" value="SULFATE ADENYLYLTRANSFERASE"/>
    <property type="match status" value="1"/>
</dbReference>
<dbReference type="CDD" id="cd02027">
    <property type="entry name" value="APSK"/>
    <property type="match status" value="1"/>
</dbReference>
<dbReference type="NCBIfam" id="TIGR00339">
    <property type="entry name" value="sopT"/>
    <property type="match status" value="1"/>
</dbReference>
<dbReference type="SUPFAM" id="SSF52374">
    <property type="entry name" value="Nucleotidylyl transferase"/>
    <property type="match status" value="1"/>
</dbReference>
<reference evidence="13" key="1">
    <citation type="submission" date="2017-11" db="EMBL/GenBank/DDBJ databases">
        <authorList>
            <person name="Watanabe M."/>
            <person name="Kojima H."/>
        </authorList>
    </citation>
    <scope>NUCLEOTIDE SEQUENCE [LARGE SCALE GENOMIC DNA]</scope>
    <source>
        <strain evidence="13">Tokyo 01</strain>
    </source>
</reference>
<evidence type="ECO:0000256" key="4">
    <source>
        <dbReference type="ARBA" id="ARBA00022695"/>
    </source>
</evidence>
<evidence type="ECO:0000313" key="13">
    <source>
        <dbReference type="Proteomes" id="UP000288096"/>
    </source>
</evidence>
<dbReference type="InterPro" id="IPR002650">
    <property type="entry name" value="Sulphate_adenylyltransferase"/>
</dbReference>
<reference evidence="13" key="2">
    <citation type="submission" date="2019-01" db="EMBL/GenBank/DDBJ databases">
        <title>Genome sequence of Desulfonema ishimotonii strain Tokyo 01.</title>
        <authorList>
            <person name="Fukui M."/>
        </authorList>
    </citation>
    <scope>NUCLEOTIDE SEQUENCE [LARGE SCALE GENOMIC DNA]</scope>
    <source>
        <strain evidence="13">Tokyo 01</strain>
    </source>
</reference>
<evidence type="ECO:0000256" key="1">
    <source>
        <dbReference type="ARBA" id="ARBA00001823"/>
    </source>
</evidence>
<dbReference type="GO" id="GO:0005524">
    <property type="term" value="F:ATP binding"/>
    <property type="evidence" value="ECO:0007669"/>
    <property type="project" value="UniProtKB-UniRule"/>
</dbReference>
<proteinExistence type="inferred from homology"/>
<evidence type="ECO:0000256" key="2">
    <source>
        <dbReference type="ARBA" id="ARBA00004806"/>
    </source>
</evidence>
<accession>A0A401FS95</accession>
<dbReference type="InterPro" id="IPR059117">
    <property type="entry name" value="APS_kinase_dom"/>
</dbReference>
<evidence type="ECO:0000256" key="3">
    <source>
        <dbReference type="ARBA" id="ARBA00022679"/>
    </source>
</evidence>
<dbReference type="GO" id="GO:0019379">
    <property type="term" value="P:sulfate assimilation, phosphoadenylyl sulfate reduction by phosphoadenylyl-sulfate reductase (thioredoxin)"/>
    <property type="evidence" value="ECO:0007669"/>
    <property type="project" value="TreeGrafter"/>
</dbReference>
<dbReference type="GO" id="GO:0004020">
    <property type="term" value="F:adenylylsulfate kinase activity"/>
    <property type="evidence" value="ECO:0007669"/>
    <property type="project" value="UniProtKB-UniRule"/>
</dbReference>
<dbReference type="Gene3D" id="3.10.400.10">
    <property type="entry name" value="Sulfate adenylyltransferase"/>
    <property type="match status" value="1"/>
</dbReference>
<dbReference type="GO" id="GO:0004781">
    <property type="term" value="F:sulfate adenylyltransferase (ATP) activity"/>
    <property type="evidence" value="ECO:0007669"/>
    <property type="project" value="UniProtKB-EC"/>
</dbReference>
<keyword evidence="4 12" id="KW-0548">Nucleotidyltransferase</keyword>
<evidence type="ECO:0000259" key="10">
    <source>
        <dbReference type="Pfam" id="PF01747"/>
    </source>
</evidence>
<comment type="pathway">
    <text evidence="2 8">Sulfur metabolism; hydrogen sulfide biosynthesis; sulfite from sulfate: step 2/3.</text>
</comment>
<comment type="catalytic activity">
    <reaction evidence="7">
        <text>sulfate + ATP + H(+) = adenosine 5'-phosphosulfate + diphosphate</text>
        <dbReference type="Rhea" id="RHEA:18133"/>
        <dbReference type="ChEBI" id="CHEBI:15378"/>
        <dbReference type="ChEBI" id="CHEBI:16189"/>
        <dbReference type="ChEBI" id="CHEBI:30616"/>
        <dbReference type="ChEBI" id="CHEBI:33019"/>
        <dbReference type="ChEBI" id="CHEBI:58243"/>
        <dbReference type="EC" id="2.7.7.4"/>
    </reaction>
</comment>
<evidence type="ECO:0000256" key="6">
    <source>
        <dbReference type="ARBA" id="ARBA00022840"/>
    </source>
</evidence>
<comment type="catalytic activity">
    <reaction evidence="1 8">
        <text>adenosine 5'-phosphosulfate + ATP = 3'-phosphoadenylyl sulfate + ADP + H(+)</text>
        <dbReference type="Rhea" id="RHEA:24152"/>
        <dbReference type="ChEBI" id="CHEBI:15378"/>
        <dbReference type="ChEBI" id="CHEBI:30616"/>
        <dbReference type="ChEBI" id="CHEBI:58243"/>
        <dbReference type="ChEBI" id="CHEBI:58339"/>
        <dbReference type="ChEBI" id="CHEBI:456216"/>
        <dbReference type="EC" id="2.7.1.25"/>
    </reaction>
</comment>
<dbReference type="InterPro" id="IPR027417">
    <property type="entry name" value="P-loop_NTPase"/>
</dbReference>
<evidence type="ECO:0000259" key="11">
    <source>
        <dbReference type="Pfam" id="PF14306"/>
    </source>
</evidence>
<dbReference type="InterPro" id="IPR014729">
    <property type="entry name" value="Rossmann-like_a/b/a_fold"/>
</dbReference>
<dbReference type="InterPro" id="IPR002891">
    <property type="entry name" value="APS"/>
</dbReference>
<dbReference type="SUPFAM" id="SSF88697">
    <property type="entry name" value="PUA domain-like"/>
    <property type="match status" value="1"/>
</dbReference>
<dbReference type="Gene3D" id="3.40.50.300">
    <property type="entry name" value="P-loop containing nucleotide triphosphate hydrolases"/>
    <property type="match status" value="1"/>
</dbReference>
<dbReference type="EMBL" id="BEXT01000001">
    <property type="protein sequence ID" value="GBC59835.1"/>
    <property type="molecule type" value="Genomic_DNA"/>
</dbReference>
<evidence type="ECO:0000313" key="12">
    <source>
        <dbReference type="EMBL" id="GBC59835.1"/>
    </source>
</evidence>
<keyword evidence="5 8" id="KW-0547">Nucleotide-binding</keyword>
<dbReference type="Pfam" id="PF01747">
    <property type="entry name" value="ATP-sulfurylase"/>
    <property type="match status" value="1"/>
</dbReference>
<protein>
    <recommendedName>
        <fullName evidence="8">Adenylyl-sulfate kinase</fullName>
        <ecNumber evidence="8">2.7.1.25</ecNumber>
    </recommendedName>
    <alternativeName>
        <fullName evidence="8">APS kinase</fullName>
    </alternativeName>
    <alternativeName>
        <fullName evidence="8">ATP adenosine-5'-phosphosulfate 3'-phosphotransferase</fullName>
    </alternativeName>
    <alternativeName>
        <fullName evidence="8">Adenosine-5'-phosphosulfate kinase</fullName>
    </alternativeName>
</protein>
<dbReference type="NCBIfam" id="NF004040">
    <property type="entry name" value="PRK05537.1"/>
    <property type="match status" value="1"/>
</dbReference>
<dbReference type="AlphaFoldDB" id="A0A401FS95"/>
<keyword evidence="13" id="KW-1185">Reference proteome</keyword>
<evidence type="ECO:0000256" key="5">
    <source>
        <dbReference type="ARBA" id="ARBA00022741"/>
    </source>
</evidence>
<keyword evidence="3 8" id="KW-0808">Transferase</keyword>
<comment type="function">
    <text evidence="8">Catalyzes the synthesis of activated sulfate.</text>
</comment>
<dbReference type="SUPFAM" id="SSF52540">
    <property type="entry name" value="P-loop containing nucleoside triphosphate hydrolases"/>
    <property type="match status" value="1"/>
</dbReference>
<dbReference type="FunFam" id="3.40.50.300:FF:000802">
    <property type="entry name" value="Sulfate adenylyltransferase"/>
    <property type="match status" value="1"/>
</dbReference>